<dbReference type="AlphaFoldDB" id="A0A0N1JTK8"/>
<dbReference type="PROSITE" id="PS50931">
    <property type="entry name" value="HTH_LYSR"/>
    <property type="match status" value="1"/>
</dbReference>
<evidence type="ECO:0000256" key="1">
    <source>
        <dbReference type="ARBA" id="ARBA00009437"/>
    </source>
</evidence>
<dbReference type="InterPro" id="IPR036388">
    <property type="entry name" value="WH-like_DNA-bd_sf"/>
</dbReference>
<dbReference type="InterPro" id="IPR005119">
    <property type="entry name" value="LysR_subst-bd"/>
</dbReference>
<evidence type="ECO:0000313" key="6">
    <source>
        <dbReference type="EMBL" id="KPC54688.1"/>
    </source>
</evidence>
<dbReference type="Gene3D" id="3.40.190.290">
    <property type="match status" value="1"/>
</dbReference>
<evidence type="ECO:0000313" key="7">
    <source>
        <dbReference type="Proteomes" id="UP000037939"/>
    </source>
</evidence>
<dbReference type="RefSeq" id="WP_053936469.1">
    <property type="nucleotide sequence ID" value="NZ_LAQT01000002.1"/>
</dbReference>
<comment type="similarity">
    <text evidence="1">Belongs to the LysR transcriptional regulatory family.</text>
</comment>
<dbReference type="Pfam" id="PF03466">
    <property type="entry name" value="LysR_substrate"/>
    <property type="match status" value="1"/>
</dbReference>
<dbReference type="GO" id="GO:0003700">
    <property type="term" value="F:DNA-binding transcription factor activity"/>
    <property type="evidence" value="ECO:0007669"/>
    <property type="project" value="InterPro"/>
</dbReference>
<proteinExistence type="inferred from homology"/>
<keyword evidence="3" id="KW-0238">DNA-binding</keyword>
<dbReference type="Pfam" id="PF00126">
    <property type="entry name" value="HTH_1"/>
    <property type="match status" value="1"/>
</dbReference>
<dbReference type="PANTHER" id="PTHR30126">
    <property type="entry name" value="HTH-TYPE TRANSCRIPTIONAL REGULATOR"/>
    <property type="match status" value="1"/>
</dbReference>
<dbReference type="Proteomes" id="UP000037939">
    <property type="component" value="Unassembled WGS sequence"/>
</dbReference>
<dbReference type="InterPro" id="IPR000847">
    <property type="entry name" value="LysR_HTH_N"/>
</dbReference>
<dbReference type="EMBL" id="LAQT01000002">
    <property type="protein sequence ID" value="KPC54688.1"/>
    <property type="molecule type" value="Genomic_DNA"/>
</dbReference>
<organism evidence="6 7">
    <name type="scientific">Amantichitinum ursilacus</name>
    <dbReference type="NCBI Taxonomy" id="857265"/>
    <lineage>
        <taxon>Bacteria</taxon>
        <taxon>Pseudomonadati</taxon>
        <taxon>Pseudomonadota</taxon>
        <taxon>Betaproteobacteria</taxon>
        <taxon>Neisseriales</taxon>
        <taxon>Chitinibacteraceae</taxon>
        <taxon>Amantichitinum</taxon>
    </lineage>
</organism>
<reference evidence="6 7" key="1">
    <citation type="submission" date="2015-07" db="EMBL/GenBank/DDBJ databases">
        <title>Draft genome sequence of the Amantichitinum ursilacus IGB-41, a new chitin-degrading bacterium.</title>
        <authorList>
            <person name="Kirstahler P."/>
            <person name="Guenther M."/>
            <person name="Grumaz C."/>
            <person name="Rupp S."/>
            <person name="Zibek S."/>
            <person name="Sohn K."/>
        </authorList>
    </citation>
    <scope>NUCLEOTIDE SEQUENCE [LARGE SCALE GENOMIC DNA]</scope>
    <source>
        <strain evidence="6 7">IGB-41</strain>
    </source>
</reference>
<protein>
    <submittedName>
        <fullName evidence="6">HTH-type transcriptional activator AllS</fullName>
    </submittedName>
</protein>
<dbReference type="PANTHER" id="PTHR30126:SF4">
    <property type="entry name" value="LYSR FAMILY TRANSCRIPTIONAL REGULATOR"/>
    <property type="match status" value="1"/>
</dbReference>
<feature type="domain" description="HTH lysR-type" evidence="5">
    <location>
        <begin position="4"/>
        <end position="61"/>
    </location>
</feature>
<name>A0A0N1JTK8_9NEIS</name>
<dbReference type="Gene3D" id="1.10.10.10">
    <property type="entry name" value="Winged helix-like DNA-binding domain superfamily/Winged helix DNA-binding domain"/>
    <property type="match status" value="1"/>
</dbReference>
<dbReference type="GO" id="GO:0000976">
    <property type="term" value="F:transcription cis-regulatory region binding"/>
    <property type="evidence" value="ECO:0007669"/>
    <property type="project" value="TreeGrafter"/>
</dbReference>
<dbReference type="SUPFAM" id="SSF46785">
    <property type="entry name" value="Winged helix' DNA-binding domain"/>
    <property type="match status" value="1"/>
</dbReference>
<sequence>MLRLSLEALEILDAIARKGSFAAAAEEVHRVPSAVTYVIKKIEDEMGVNLFDRSGHRAKLTPAGETLLEEGRHLLRAAGDLEYRVKRVATGWEPELRIAVDTMIPLSLLHPWIHEFDQLQSGTRLRFLHEALGGMWDSLIDHRADLAIGVPIEGPHGGGFSTVPLGDVDFVFVVAPNHPLANVPDPLPTSLIQQHRVVAIADSSRASLPRTVHILYGQETLTVPDVNAKLAAQLAGLGCGYIPRCLARPHIEAGWLVEKQPQEPRNSPRFYAAWRNAGGGKALKWWSNKVESERRIDDWLAGRVLLPSR</sequence>
<dbReference type="PATRIC" id="fig|857265.3.peg.801"/>
<evidence type="ECO:0000256" key="4">
    <source>
        <dbReference type="ARBA" id="ARBA00023163"/>
    </source>
</evidence>
<accession>A0A0N1JTK8</accession>
<evidence type="ECO:0000256" key="2">
    <source>
        <dbReference type="ARBA" id="ARBA00023015"/>
    </source>
</evidence>
<dbReference type="STRING" id="857265.WG78_03915"/>
<dbReference type="InterPro" id="IPR036390">
    <property type="entry name" value="WH_DNA-bd_sf"/>
</dbReference>
<evidence type="ECO:0000256" key="3">
    <source>
        <dbReference type="ARBA" id="ARBA00023125"/>
    </source>
</evidence>
<gene>
    <name evidence="6" type="primary">allS_1</name>
    <name evidence="6" type="ORF">WG78_03915</name>
</gene>
<keyword evidence="4" id="KW-0804">Transcription</keyword>
<dbReference type="SUPFAM" id="SSF53850">
    <property type="entry name" value="Periplasmic binding protein-like II"/>
    <property type="match status" value="1"/>
</dbReference>
<dbReference type="OrthoDB" id="5293066at2"/>
<keyword evidence="7" id="KW-1185">Reference proteome</keyword>
<comment type="caution">
    <text evidence="6">The sequence shown here is derived from an EMBL/GenBank/DDBJ whole genome shotgun (WGS) entry which is preliminary data.</text>
</comment>
<evidence type="ECO:0000259" key="5">
    <source>
        <dbReference type="PROSITE" id="PS50931"/>
    </source>
</evidence>
<keyword evidence="2" id="KW-0805">Transcription regulation</keyword>